<dbReference type="PANTHER" id="PTHR30126:SF5">
    <property type="entry name" value="HTH-TYPE TRANSCRIPTIONAL ACTIVATOR CMPR"/>
    <property type="match status" value="1"/>
</dbReference>
<evidence type="ECO:0000256" key="1">
    <source>
        <dbReference type="ARBA" id="ARBA00009437"/>
    </source>
</evidence>
<keyword evidence="3" id="KW-0238">DNA-binding</keyword>
<proteinExistence type="inferred from homology"/>
<evidence type="ECO:0000256" key="2">
    <source>
        <dbReference type="ARBA" id="ARBA00023015"/>
    </source>
</evidence>
<evidence type="ECO:0000313" key="9">
    <source>
        <dbReference type="Proteomes" id="UP000325785"/>
    </source>
</evidence>
<feature type="domain" description="HTH lysR-type" evidence="7">
    <location>
        <begin position="19"/>
        <end position="76"/>
    </location>
</feature>
<evidence type="ECO:0000259" key="7">
    <source>
        <dbReference type="PROSITE" id="PS50931"/>
    </source>
</evidence>
<dbReference type="EMBL" id="CP031598">
    <property type="protein sequence ID" value="QEW28601.1"/>
    <property type="molecule type" value="Genomic_DNA"/>
</dbReference>
<dbReference type="Gene3D" id="3.40.190.290">
    <property type="match status" value="1"/>
</dbReference>
<evidence type="ECO:0000256" key="4">
    <source>
        <dbReference type="ARBA" id="ARBA00023163"/>
    </source>
</evidence>
<evidence type="ECO:0000256" key="3">
    <source>
        <dbReference type="ARBA" id="ARBA00023125"/>
    </source>
</evidence>
<dbReference type="AlphaFoldDB" id="A0A5P3AH94"/>
<dbReference type="PANTHER" id="PTHR30126">
    <property type="entry name" value="HTH-TYPE TRANSCRIPTIONAL REGULATOR"/>
    <property type="match status" value="1"/>
</dbReference>
<dbReference type="InterPro" id="IPR036390">
    <property type="entry name" value="WH_DNA-bd_sf"/>
</dbReference>
<keyword evidence="2" id="KW-0805">Transcription regulation</keyword>
<name>A0A5P3AH94_9RHOB</name>
<evidence type="ECO:0000256" key="5">
    <source>
        <dbReference type="ARBA" id="ARBA00039279"/>
    </source>
</evidence>
<comment type="similarity">
    <text evidence="1">Belongs to the LysR transcriptional regulatory family.</text>
</comment>
<dbReference type="KEGG" id="rid:RIdsm_04433"/>
<dbReference type="Pfam" id="PF03466">
    <property type="entry name" value="LysR_substrate"/>
    <property type="match status" value="1"/>
</dbReference>
<evidence type="ECO:0000256" key="6">
    <source>
        <dbReference type="ARBA" id="ARBA00043141"/>
    </source>
</evidence>
<dbReference type="GO" id="GO:0000976">
    <property type="term" value="F:transcription cis-regulatory region binding"/>
    <property type="evidence" value="ECO:0007669"/>
    <property type="project" value="TreeGrafter"/>
</dbReference>
<dbReference type="InterPro" id="IPR036388">
    <property type="entry name" value="WH-like_DNA-bd_sf"/>
</dbReference>
<dbReference type="SUPFAM" id="SSF46785">
    <property type="entry name" value="Winged helix' DNA-binding domain"/>
    <property type="match status" value="1"/>
</dbReference>
<dbReference type="RefSeq" id="WP_057820264.1">
    <property type="nucleotide sequence ID" value="NZ_CP031598.1"/>
</dbReference>
<dbReference type="InterPro" id="IPR005119">
    <property type="entry name" value="LysR_subst-bd"/>
</dbReference>
<dbReference type="InterPro" id="IPR000847">
    <property type="entry name" value="LysR_HTH_N"/>
</dbReference>
<protein>
    <recommendedName>
        <fullName evidence="5">HTH-type transcriptional regulator CbbR</fullName>
    </recommendedName>
    <alternativeName>
        <fullName evidence="6">RuBisCO operon transcriptional regulator</fullName>
    </alternativeName>
</protein>
<dbReference type="Proteomes" id="UP000325785">
    <property type="component" value="Chromosome"/>
</dbReference>
<keyword evidence="4" id="KW-0804">Transcription</keyword>
<dbReference type="PROSITE" id="PS50931">
    <property type="entry name" value="HTH_LYSR"/>
    <property type="match status" value="1"/>
</dbReference>
<dbReference type="GO" id="GO:0003700">
    <property type="term" value="F:DNA-binding transcription factor activity"/>
    <property type="evidence" value="ECO:0007669"/>
    <property type="project" value="InterPro"/>
</dbReference>
<dbReference type="Pfam" id="PF00126">
    <property type="entry name" value="HTH_1"/>
    <property type="match status" value="1"/>
</dbReference>
<dbReference type="Gene3D" id="1.10.10.10">
    <property type="entry name" value="Winged helix-like DNA-binding domain superfamily/Winged helix DNA-binding domain"/>
    <property type="match status" value="1"/>
</dbReference>
<dbReference type="OrthoDB" id="9803735at2"/>
<reference evidence="8 9" key="1">
    <citation type="submission" date="2018-08" db="EMBL/GenBank/DDBJ databases">
        <title>Genetic Globetrotter - A new plasmid hitch-hiking vast phylogenetic and geographic distances.</title>
        <authorList>
            <person name="Vollmers J."/>
            <person name="Petersen J."/>
        </authorList>
    </citation>
    <scope>NUCLEOTIDE SEQUENCE [LARGE SCALE GENOMIC DNA]</scope>
    <source>
        <strain evidence="8 9">DSM 26383</strain>
    </source>
</reference>
<gene>
    <name evidence="8" type="primary">cmpR_2</name>
    <name evidence="8" type="ORF">RIdsm_04433</name>
</gene>
<sequence length="327" mass="36235">MVAQPQESTPAMPKDGSRITLRQLEIFLAAVENRSFAAAADRLSLSAPAVSMQMSKLGEELGAVLFEKDGRSIQPTDIAHALVPYAREMTTTLSEAVETVKSMQGELDNRLRVAMVSTARNFGPQLLQEFQKTHPGIDLQITIANRRGVIDALESGQADIALMGRPPRRIEVTAHQFARHPYVLISHPDHPLARFRHIRRADLTAHRFLVREAGSGTRMVHEHYFLSEGLALPQAQEMDSNANIKQAVMANMGLAFISAHTIALEHEAGKLTILDAEGMPEWRDWFVLYPKDAKLGAAGRQFRDHIRAKGPAFMQDFFGDALALDQS</sequence>
<accession>A0A5P3AH94</accession>
<dbReference type="SUPFAM" id="SSF53850">
    <property type="entry name" value="Periplasmic binding protein-like II"/>
    <property type="match status" value="1"/>
</dbReference>
<evidence type="ECO:0000313" key="8">
    <source>
        <dbReference type="EMBL" id="QEW28601.1"/>
    </source>
</evidence>
<organism evidence="8 9">
    <name type="scientific">Roseovarius indicus</name>
    <dbReference type="NCBI Taxonomy" id="540747"/>
    <lineage>
        <taxon>Bacteria</taxon>
        <taxon>Pseudomonadati</taxon>
        <taxon>Pseudomonadota</taxon>
        <taxon>Alphaproteobacteria</taxon>
        <taxon>Rhodobacterales</taxon>
        <taxon>Roseobacteraceae</taxon>
        <taxon>Roseovarius</taxon>
    </lineage>
</organism>